<reference evidence="2 3" key="1">
    <citation type="submission" date="2022-04" db="EMBL/GenBank/DDBJ databases">
        <title>Rhizobium coralii sp. nov., isolated from coral Turbinaria peltata.</title>
        <authorList>
            <person name="Sun H."/>
        </authorList>
    </citation>
    <scope>NUCLEOTIDE SEQUENCE [LARGE SCALE GENOMIC DNA]</scope>
    <source>
        <strain evidence="2 3">NTR19</strain>
    </source>
</reference>
<keyword evidence="2" id="KW-0808">Transferase</keyword>
<evidence type="ECO:0000259" key="1">
    <source>
        <dbReference type="Pfam" id="PF05050"/>
    </source>
</evidence>
<comment type="caution">
    <text evidence="2">The sequence shown here is derived from an EMBL/GenBank/DDBJ whole genome shotgun (WGS) entry which is preliminary data.</text>
</comment>
<dbReference type="SUPFAM" id="SSF53335">
    <property type="entry name" value="S-adenosyl-L-methionine-dependent methyltransferases"/>
    <property type="match status" value="1"/>
</dbReference>
<dbReference type="InterPro" id="IPR029063">
    <property type="entry name" value="SAM-dependent_MTases_sf"/>
</dbReference>
<dbReference type="Proteomes" id="UP001202827">
    <property type="component" value="Unassembled WGS sequence"/>
</dbReference>
<dbReference type="Pfam" id="PF05050">
    <property type="entry name" value="Methyltransf_21"/>
    <property type="match status" value="1"/>
</dbReference>
<name>A0ABT0ITB5_9HYPH</name>
<accession>A0ABT0ITB5</accession>
<dbReference type="InterPro" id="IPR053188">
    <property type="entry name" value="FkbM_Methyltransferase"/>
</dbReference>
<feature type="domain" description="Methyltransferase FkbM" evidence="1">
    <location>
        <begin position="57"/>
        <end position="201"/>
    </location>
</feature>
<dbReference type="GO" id="GO:0032259">
    <property type="term" value="P:methylation"/>
    <property type="evidence" value="ECO:0007669"/>
    <property type="project" value="UniProtKB-KW"/>
</dbReference>
<dbReference type="NCBIfam" id="TIGR01444">
    <property type="entry name" value="fkbM_fam"/>
    <property type="match status" value="1"/>
</dbReference>
<sequence>MSNDYAKFILGIQEAMLISALPSDKAEHRPARTRTVHDLAEVVVDIVAELKPDVCLEIGAHAADFSRRIKPRLPTARAVAFEANPKVVARFKKQAEEMGIEYLHQCIADKDTKLKFQVPGTDHEYASMGSILTYKELDSVATYEVDAVRLDNFSNVSSKRNVMWIDVEGAIGQILDGGPKALTNCVALFAELEGQKRWEGQILDMEVVDRLATVGLVPILRDIQRHRWQHNILFVRESELANRNILRICAAYWQRNINAAVAKEASAETKRKAAGLIAMMPH</sequence>
<dbReference type="GO" id="GO:0008168">
    <property type="term" value="F:methyltransferase activity"/>
    <property type="evidence" value="ECO:0007669"/>
    <property type="project" value="UniProtKB-KW"/>
</dbReference>
<keyword evidence="2" id="KW-0489">Methyltransferase</keyword>
<dbReference type="PANTHER" id="PTHR36973:SF4">
    <property type="entry name" value="NODULATION PROTEIN"/>
    <property type="match status" value="1"/>
</dbReference>
<gene>
    <name evidence="2" type="ORF">M0654_14125</name>
</gene>
<dbReference type="Gene3D" id="3.40.50.150">
    <property type="entry name" value="Vaccinia Virus protein VP39"/>
    <property type="match status" value="1"/>
</dbReference>
<proteinExistence type="predicted"/>
<dbReference type="RefSeq" id="WP_248683682.1">
    <property type="nucleotide sequence ID" value="NZ_JALPRY010000015.1"/>
</dbReference>
<evidence type="ECO:0000313" key="3">
    <source>
        <dbReference type="Proteomes" id="UP001202827"/>
    </source>
</evidence>
<dbReference type="PANTHER" id="PTHR36973">
    <property type="entry name" value="SLL1456 PROTEIN-RELATED"/>
    <property type="match status" value="1"/>
</dbReference>
<protein>
    <submittedName>
        <fullName evidence="2">FkbM family methyltransferase</fullName>
    </submittedName>
</protein>
<dbReference type="EMBL" id="JALPRY010000015">
    <property type="protein sequence ID" value="MCK8781120.1"/>
    <property type="molecule type" value="Genomic_DNA"/>
</dbReference>
<dbReference type="InterPro" id="IPR006342">
    <property type="entry name" value="FkbM_mtfrase"/>
</dbReference>
<keyword evidence="3" id="KW-1185">Reference proteome</keyword>
<evidence type="ECO:0000313" key="2">
    <source>
        <dbReference type="EMBL" id="MCK8781120.1"/>
    </source>
</evidence>
<organism evidence="2 3">
    <name type="scientific">Neorhizobium turbinariae</name>
    <dbReference type="NCBI Taxonomy" id="2937795"/>
    <lineage>
        <taxon>Bacteria</taxon>
        <taxon>Pseudomonadati</taxon>
        <taxon>Pseudomonadota</taxon>
        <taxon>Alphaproteobacteria</taxon>
        <taxon>Hyphomicrobiales</taxon>
        <taxon>Rhizobiaceae</taxon>
        <taxon>Rhizobium/Agrobacterium group</taxon>
        <taxon>Neorhizobium</taxon>
    </lineage>
</organism>